<keyword evidence="5" id="KW-1185">Reference proteome</keyword>
<proteinExistence type="predicted"/>
<dbReference type="InterPro" id="IPR016191">
    <property type="entry name" value="Ribonuclease/ribotoxin"/>
</dbReference>
<gene>
    <name evidence="4" type="ORF">ACFOFO_03440</name>
</gene>
<evidence type="ECO:0000256" key="2">
    <source>
        <dbReference type="ARBA" id="ARBA00022801"/>
    </source>
</evidence>
<dbReference type="RefSeq" id="WP_390330853.1">
    <property type="nucleotide sequence ID" value="NZ_JBHRTP010000008.1"/>
</dbReference>
<dbReference type="Pfam" id="PF00545">
    <property type="entry name" value="Ribonuclease"/>
    <property type="match status" value="1"/>
</dbReference>
<organism evidence="4 5">
    <name type="scientific">Undibacterium arcticum</name>
    <dbReference type="NCBI Taxonomy" id="1762892"/>
    <lineage>
        <taxon>Bacteria</taxon>
        <taxon>Pseudomonadati</taxon>
        <taxon>Pseudomonadota</taxon>
        <taxon>Betaproteobacteria</taxon>
        <taxon>Burkholderiales</taxon>
        <taxon>Oxalobacteraceae</taxon>
        <taxon>Undibacterium</taxon>
    </lineage>
</organism>
<feature type="signal peptide" evidence="3">
    <location>
        <begin position="1"/>
        <end position="24"/>
    </location>
</feature>
<name>A0ABV7EYI1_9BURK</name>
<dbReference type="Gene3D" id="3.10.450.30">
    <property type="entry name" value="Microbial ribonucleases"/>
    <property type="match status" value="1"/>
</dbReference>
<keyword evidence="1" id="KW-0540">Nuclease</keyword>
<accession>A0ABV7EYI1</accession>
<protein>
    <submittedName>
        <fullName evidence="4">Ribonuclease domain-containing protein</fullName>
    </submittedName>
</protein>
<evidence type="ECO:0000256" key="1">
    <source>
        <dbReference type="ARBA" id="ARBA00022722"/>
    </source>
</evidence>
<dbReference type="CDD" id="cd00607">
    <property type="entry name" value="RNase_Sa"/>
    <property type="match status" value="1"/>
</dbReference>
<feature type="chain" id="PRO_5047302783" evidence="3">
    <location>
        <begin position="25"/>
        <end position="123"/>
    </location>
</feature>
<reference evidence="5" key="1">
    <citation type="journal article" date="2019" name="Int. J. Syst. Evol. Microbiol.">
        <title>The Global Catalogue of Microorganisms (GCM) 10K type strain sequencing project: providing services to taxonomists for standard genome sequencing and annotation.</title>
        <authorList>
            <consortium name="The Broad Institute Genomics Platform"/>
            <consortium name="The Broad Institute Genome Sequencing Center for Infectious Disease"/>
            <person name="Wu L."/>
            <person name="Ma J."/>
        </authorList>
    </citation>
    <scope>NUCLEOTIDE SEQUENCE [LARGE SCALE GENOMIC DNA]</scope>
    <source>
        <strain evidence="5">KCTC 42986</strain>
    </source>
</reference>
<evidence type="ECO:0000256" key="3">
    <source>
        <dbReference type="SAM" id="SignalP"/>
    </source>
</evidence>
<dbReference type="EMBL" id="JBHRTP010000008">
    <property type="protein sequence ID" value="MFC3107021.1"/>
    <property type="molecule type" value="Genomic_DNA"/>
</dbReference>
<keyword evidence="2" id="KW-0378">Hydrolase</keyword>
<comment type="caution">
    <text evidence="4">The sequence shown here is derived from an EMBL/GenBank/DDBJ whole genome shotgun (WGS) entry which is preliminary data.</text>
</comment>
<sequence>MNFKCLKNWMFFLVGALLSLTVFARGALPPGSIAVAQLPREAQQTLVRIKQGGPFPYAKDGVVFGNYEKALPKRGRGYYREYTVKTPGVRSRGARRLIAGGAANAGEYYYTDDHYATFSRVQE</sequence>
<dbReference type="Proteomes" id="UP001595530">
    <property type="component" value="Unassembled WGS sequence"/>
</dbReference>
<keyword evidence="3" id="KW-0732">Signal</keyword>
<dbReference type="SUPFAM" id="SSF53933">
    <property type="entry name" value="Microbial ribonucleases"/>
    <property type="match status" value="1"/>
</dbReference>
<evidence type="ECO:0000313" key="5">
    <source>
        <dbReference type="Proteomes" id="UP001595530"/>
    </source>
</evidence>
<dbReference type="InterPro" id="IPR000026">
    <property type="entry name" value="N1-like"/>
</dbReference>
<evidence type="ECO:0000313" key="4">
    <source>
        <dbReference type="EMBL" id="MFC3107021.1"/>
    </source>
</evidence>